<evidence type="ECO:0000313" key="8">
    <source>
        <dbReference type="EMBL" id="CAB5038231.1"/>
    </source>
</evidence>
<dbReference type="EMBL" id="CAEZYH010000063">
    <property type="protein sequence ID" value="CAB4724810.1"/>
    <property type="molecule type" value="Genomic_DNA"/>
</dbReference>
<dbReference type="AlphaFoldDB" id="A0A6J7DPB3"/>
<keyword evidence="1" id="KW-0378">Hydrolase</keyword>
<evidence type="ECO:0000313" key="7">
    <source>
        <dbReference type="EMBL" id="CAB4919086.1"/>
    </source>
</evidence>
<evidence type="ECO:0000313" key="6">
    <source>
        <dbReference type="EMBL" id="CAB4870129.1"/>
    </source>
</evidence>
<protein>
    <submittedName>
        <fullName evidence="6">Unannotated protein</fullName>
    </submittedName>
</protein>
<dbReference type="EMBL" id="CAFBPS010000240">
    <property type="protein sequence ID" value="CAB5038231.1"/>
    <property type="molecule type" value="Genomic_DNA"/>
</dbReference>
<evidence type="ECO:0000256" key="2">
    <source>
        <dbReference type="ARBA" id="ARBA00023295"/>
    </source>
</evidence>
<dbReference type="InterPro" id="IPR051822">
    <property type="entry name" value="Glycosyl_Hydrolase_84"/>
</dbReference>
<gene>
    <name evidence="4" type="ORF">UFOPK2658_01322</name>
    <name evidence="5" type="ORF">UFOPK2880_00843</name>
    <name evidence="6" type="ORF">UFOPK3304_00950</name>
    <name evidence="7" type="ORF">UFOPK3494_01965</name>
    <name evidence="8" type="ORF">UFOPK4134_01873</name>
</gene>
<dbReference type="SUPFAM" id="SSF51445">
    <property type="entry name" value="(Trans)glycosidases"/>
    <property type="match status" value="1"/>
</dbReference>
<dbReference type="InterPro" id="IPR017853">
    <property type="entry name" value="GH"/>
</dbReference>
<feature type="domain" description="GH84" evidence="3">
    <location>
        <begin position="6"/>
        <end position="258"/>
    </location>
</feature>
<dbReference type="GO" id="GO:1901135">
    <property type="term" value="P:carbohydrate derivative metabolic process"/>
    <property type="evidence" value="ECO:0007669"/>
    <property type="project" value="UniProtKB-ARBA"/>
</dbReference>
<dbReference type="EMBL" id="CAEZZP010000044">
    <property type="protein sequence ID" value="CAB4771444.1"/>
    <property type="molecule type" value="Genomic_DNA"/>
</dbReference>
<evidence type="ECO:0000313" key="5">
    <source>
        <dbReference type="EMBL" id="CAB4771444.1"/>
    </source>
</evidence>
<dbReference type="Gene3D" id="3.20.20.80">
    <property type="entry name" value="Glycosidases"/>
    <property type="match status" value="1"/>
</dbReference>
<sequence length="407" mass="45022">MNDTSMISGIIEGFYGPPWSHETRLDFIDFLAEHGGTTYVWAAKLEPRHRELWAEPFTSEELAQFAELSIRQESVQVIIGLTPGSEATSEQLINKLRPVIENGCHGVVLSFDDLPVLDAATKHRDLANELIKQLSTQVWLVPTHYAGTTSSPYLEKLFDGLHEGVLVMWTGVHVVNDSITALDAQLRTAACHNRKPLLWDNTPVNDAIMSEALHLGPYAAREITMRDEISGLLLNPMEFALASRPTVASGLAWARGDDAWSTWEAFVSHCGWSEIAAATAFPDDPHWPGARPSDEWWQSVADMHPEGLDAGCLPWIDAAKQGATLVLSARKLLAETGDPEIAVLGRFHLAVKWRTWKRLPVLTYGGGPRIRPVVTNDENGKFAYRNGTVISPTSLIDDEVMRCLQGM</sequence>
<dbReference type="EMBL" id="CAFBLJ010000042">
    <property type="protein sequence ID" value="CAB4870129.1"/>
    <property type="molecule type" value="Genomic_DNA"/>
</dbReference>
<dbReference type="EMBL" id="CAFBMF010000244">
    <property type="protein sequence ID" value="CAB4919086.1"/>
    <property type="molecule type" value="Genomic_DNA"/>
</dbReference>
<dbReference type="GO" id="GO:0015929">
    <property type="term" value="F:hexosaminidase activity"/>
    <property type="evidence" value="ECO:0007669"/>
    <property type="project" value="UniProtKB-ARBA"/>
</dbReference>
<evidence type="ECO:0000259" key="3">
    <source>
        <dbReference type="PROSITE" id="PS52009"/>
    </source>
</evidence>
<proteinExistence type="predicted"/>
<dbReference type="PANTHER" id="PTHR13170:SF16">
    <property type="entry name" value="PROTEIN O-GLCNACASE"/>
    <property type="match status" value="1"/>
</dbReference>
<dbReference type="PROSITE" id="PS52009">
    <property type="entry name" value="GH84"/>
    <property type="match status" value="1"/>
</dbReference>
<dbReference type="Pfam" id="PF07555">
    <property type="entry name" value="NAGidase"/>
    <property type="match status" value="1"/>
</dbReference>
<evidence type="ECO:0000313" key="4">
    <source>
        <dbReference type="EMBL" id="CAB4724810.1"/>
    </source>
</evidence>
<dbReference type="PANTHER" id="PTHR13170">
    <property type="entry name" value="O-GLCNACASE"/>
    <property type="match status" value="1"/>
</dbReference>
<evidence type="ECO:0000256" key="1">
    <source>
        <dbReference type="ARBA" id="ARBA00022801"/>
    </source>
</evidence>
<organism evidence="6">
    <name type="scientific">freshwater metagenome</name>
    <dbReference type="NCBI Taxonomy" id="449393"/>
    <lineage>
        <taxon>unclassified sequences</taxon>
        <taxon>metagenomes</taxon>
        <taxon>ecological metagenomes</taxon>
    </lineage>
</organism>
<name>A0A6J7DPB3_9ZZZZ</name>
<accession>A0A6J7DPB3</accession>
<reference evidence="6" key="1">
    <citation type="submission" date="2020-05" db="EMBL/GenBank/DDBJ databases">
        <authorList>
            <person name="Chiriac C."/>
            <person name="Salcher M."/>
            <person name="Ghai R."/>
            <person name="Kavagutti S V."/>
        </authorList>
    </citation>
    <scope>NUCLEOTIDE SEQUENCE</scope>
</reference>
<keyword evidence="2" id="KW-0326">Glycosidase</keyword>
<dbReference type="InterPro" id="IPR011496">
    <property type="entry name" value="O-GlcNAcase_cat"/>
</dbReference>